<dbReference type="Proteomes" id="UP000294933">
    <property type="component" value="Unassembled WGS sequence"/>
</dbReference>
<name>A0A4Y7PHV9_9AGAM</name>
<organism evidence="1 2">
    <name type="scientific">Rickenella mellea</name>
    <dbReference type="NCBI Taxonomy" id="50990"/>
    <lineage>
        <taxon>Eukaryota</taxon>
        <taxon>Fungi</taxon>
        <taxon>Dikarya</taxon>
        <taxon>Basidiomycota</taxon>
        <taxon>Agaricomycotina</taxon>
        <taxon>Agaricomycetes</taxon>
        <taxon>Hymenochaetales</taxon>
        <taxon>Rickenellaceae</taxon>
        <taxon>Rickenella</taxon>
    </lineage>
</organism>
<dbReference type="VEuPathDB" id="FungiDB:BD410DRAFT_797064"/>
<sequence length="123" mass="13511">VALFTAVTRVLFASPMASSSKLTPGSRSKWSASAILCSRLRDRPPTSSYTRPKRKDGKCMVRRLCLGLVLKTLARVSLVIGVLSSLYNASDLYSIRIGFFTSHLEDCRSCARGSLTTLFEGKF</sequence>
<evidence type="ECO:0000313" key="2">
    <source>
        <dbReference type="Proteomes" id="UP000294933"/>
    </source>
</evidence>
<protein>
    <submittedName>
        <fullName evidence="1">Uncharacterized protein</fullName>
    </submittedName>
</protein>
<proteinExistence type="predicted"/>
<reference evidence="1 2" key="1">
    <citation type="submission" date="2018-06" db="EMBL/GenBank/DDBJ databases">
        <title>A transcriptomic atlas of mushroom development highlights an independent origin of complex multicellularity.</title>
        <authorList>
            <consortium name="DOE Joint Genome Institute"/>
            <person name="Krizsan K."/>
            <person name="Almasi E."/>
            <person name="Merenyi Z."/>
            <person name="Sahu N."/>
            <person name="Viragh M."/>
            <person name="Koszo T."/>
            <person name="Mondo S."/>
            <person name="Kiss B."/>
            <person name="Balint B."/>
            <person name="Kues U."/>
            <person name="Barry K."/>
            <person name="Hegedus J.C."/>
            <person name="Henrissat B."/>
            <person name="Johnson J."/>
            <person name="Lipzen A."/>
            <person name="Ohm R."/>
            <person name="Nagy I."/>
            <person name="Pangilinan J."/>
            <person name="Yan J."/>
            <person name="Xiong Y."/>
            <person name="Grigoriev I.V."/>
            <person name="Hibbett D.S."/>
            <person name="Nagy L.G."/>
        </authorList>
    </citation>
    <scope>NUCLEOTIDE SEQUENCE [LARGE SCALE GENOMIC DNA]</scope>
    <source>
        <strain evidence="1 2">SZMC22713</strain>
    </source>
</reference>
<feature type="non-terminal residue" evidence="1">
    <location>
        <position position="1"/>
    </location>
</feature>
<dbReference type="EMBL" id="ML170321">
    <property type="protein sequence ID" value="TDL14618.1"/>
    <property type="molecule type" value="Genomic_DNA"/>
</dbReference>
<accession>A0A4Y7PHV9</accession>
<evidence type="ECO:0000313" key="1">
    <source>
        <dbReference type="EMBL" id="TDL14618.1"/>
    </source>
</evidence>
<keyword evidence="2" id="KW-1185">Reference proteome</keyword>
<dbReference type="AlphaFoldDB" id="A0A4Y7PHV9"/>
<gene>
    <name evidence="1" type="ORF">BD410DRAFT_797064</name>
</gene>